<feature type="region of interest" description="Disordered" evidence="1">
    <location>
        <begin position="1"/>
        <end position="39"/>
    </location>
</feature>
<dbReference type="AlphaFoldDB" id="A0A2T4UL19"/>
<dbReference type="SUPFAM" id="SSF56112">
    <property type="entry name" value="Protein kinase-like (PK-like)"/>
    <property type="match status" value="1"/>
</dbReference>
<keyword evidence="3" id="KW-1185">Reference proteome</keyword>
<dbReference type="InterPro" id="IPR011009">
    <property type="entry name" value="Kinase-like_dom_sf"/>
</dbReference>
<evidence type="ECO:0000313" key="2">
    <source>
        <dbReference type="EMBL" id="PTL59937.1"/>
    </source>
</evidence>
<comment type="caution">
    <text evidence="2">The sequence shown here is derived from an EMBL/GenBank/DDBJ whole genome shotgun (WGS) entry which is preliminary data.</text>
</comment>
<proteinExistence type="predicted"/>
<feature type="compositionally biased region" description="Basic and acidic residues" evidence="1">
    <location>
        <begin position="17"/>
        <end position="39"/>
    </location>
</feature>
<dbReference type="EMBL" id="PYYB01000001">
    <property type="protein sequence ID" value="PTL59937.1"/>
    <property type="molecule type" value="Genomic_DNA"/>
</dbReference>
<accession>A0A2T4UL19</accession>
<evidence type="ECO:0008006" key="4">
    <source>
        <dbReference type="Google" id="ProtNLM"/>
    </source>
</evidence>
<protein>
    <recommendedName>
        <fullName evidence="4">Aminoglycoside phosphotransferase domain-containing protein</fullName>
    </recommendedName>
</protein>
<gene>
    <name evidence="2" type="ORF">C7Y72_09915</name>
</gene>
<sequence length="433" mass="48099">MADCRVPPTRTDRRRHERADPARDVALHLRPPGRDHSDDRYRVSALATRARAAGTVTRLAALHTVERLRAVRSDDPARVPTHVEDLTPAWLTAAICEGRPDVRVVDVEPLDGHSGTTSRRRLRLHYEGAAAGLPETVFTKSNPSLLQRITQAITGPAEARFYLDMREHLDLEAPHCYHAALDTRRMASALVLEDLVATRGATFLGPADALYRPEAESLVRTLATLHGTFAHRPISAGIKSYVDLWKDAFALANIEEAFTRCLRECGDLLPAELRADPKRTWRAVTTSIARHADRPLTALHNDVHLGNWYRASNGALGLCDWQAVVGGDGARDLAYALSTTLLPDDRRAWEHDLVALYAEELARRGGHALSTDETFKRYREQTWGALAFWAPTYSPPKRMPSDMQPREVSGEMLRRIGITVTDLDAFAAVEPCG</sequence>
<name>A0A2T4UL19_9ACTN</name>
<dbReference type="Gene3D" id="3.90.1200.10">
    <property type="match status" value="1"/>
</dbReference>
<dbReference type="Proteomes" id="UP000240739">
    <property type="component" value="Unassembled WGS sequence"/>
</dbReference>
<evidence type="ECO:0000256" key="1">
    <source>
        <dbReference type="SAM" id="MobiDB-lite"/>
    </source>
</evidence>
<reference evidence="2 3" key="1">
    <citation type="submission" date="2018-03" db="EMBL/GenBank/DDBJ databases">
        <title>Aquarubrobacter algicola gen. nov., sp. nov., a novel actinobacterium isolated from shallow eutrophic lake during the end of cyanobacterial harmful algal blooms.</title>
        <authorList>
            <person name="Chun S.J."/>
        </authorList>
    </citation>
    <scope>NUCLEOTIDE SEQUENCE [LARGE SCALE GENOMIC DNA]</scope>
    <source>
        <strain evidence="2 3">Seoho-28</strain>
    </source>
</reference>
<evidence type="ECO:0000313" key="3">
    <source>
        <dbReference type="Proteomes" id="UP000240739"/>
    </source>
</evidence>
<organism evidence="2 3">
    <name type="scientific">Paraconexibacter algicola</name>
    <dbReference type="NCBI Taxonomy" id="2133960"/>
    <lineage>
        <taxon>Bacteria</taxon>
        <taxon>Bacillati</taxon>
        <taxon>Actinomycetota</taxon>
        <taxon>Thermoleophilia</taxon>
        <taxon>Solirubrobacterales</taxon>
        <taxon>Paraconexibacteraceae</taxon>
        <taxon>Paraconexibacter</taxon>
    </lineage>
</organism>